<feature type="region of interest" description="Disordered" evidence="1">
    <location>
        <begin position="623"/>
        <end position="649"/>
    </location>
</feature>
<dbReference type="EMBL" id="JRES01001082">
    <property type="protein sequence ID" value="KNC25684.1"/>
    <property type="molecule type" value="Genomic_DNA"/>
</dbReference>
<evidence type="ECO:0000313" key="3">
    <source>
        <dbReference type="EMBL" id="KNC25684.1"/>
    </source>
</evidence>
<keyword evidence="2" id="KW-0732">Signal</keyword>
<feature type="compositionally biased region" description="Basic residues" evidence="1">
    <location>
        <begin position="114"/>
        <end position="126"/>
    </location>
</feature>
<feature type="compositionally biased region" description="Basic residues" evidence="1">
    <location>
        <begin position="486"/>
        <end position="498"/>
    </location>
</feature>
<evidence type="ECO:0000256" key="2">
    <source>
        <dbReference type="SAM" id="SignalP"/>
    </source>
</evidence>
<name>A0A0L0C2N7_LUCCU</name>
<feature type="region of interest" description="Disordered" evidence="1">
    <location>
        <begin position="424"/>
        <end position="461"/>
    </location>
</feature>
<feature type="non-terminal residue" evidence="3">
    <location>
        <position position="649"/>
    </location>
</feature>
<accession>A0A0L0C2N7</accession>
<feature type="compositionally biased region" description="Basic residues" evidence="1">
    <location>
        <begin position="214"/>
        <end position="229"/>
    </location>
</feature>
<keyword evidence="4" id="KW-1185">Reference proteome</keyword>
<dbReference type="AlphaFoldDB" id="A0A0L0C2N7"/>
<feature type="region of interest" description="Disordered" evidence="1">
    <location>
        <begin position="69"/>
        <end position="265"/>
    </location>
</feature>
<feature type="chain" id="PRO_5005535803" evidence="2">
    <location>
        <begin position="20"/>
        <end position="649"/>
    </location>
</feature>
<dbReference type="Proteomes" id="UP000037069">
    <property type="component" value="Unassembled WGS sequence"/>
</dbReference>
<sequence>MTLVAALLLAGCTSSDSLAQQYRDGNQKGYIAGDFQIVEIPDPDRGEPVAFEGVTETGETLAGVADGQLPARLRRPRRGHRPGGGELRVRPVLGVHVPAAHPDNGDPAAAGPRLSRHPAAARHPAPRPRSPGAPRRALRATQSHRTVAAQPVAGGAAIPGRVLRSVPGELRRSDPVHRHRPYPPRGRVPGRRDAVHHPDPVVGPAAGADEPRRPRPGRVRRGRPARLLRRLPDDGHHHPHRRVRRPDERAGHRPDRRPAPRRRAGLVLRRGPHLADAHLRHAPLVPRRHRPSERHLTDAHAFADTRPGRRAGAGDAAPHRGGVVVAGVGGGAGIRGRRPAAGSRLRTGGVVAVDVRECHGRLGGPDRPQHRRGVAGRHCVRRRVLHDPSGVGGGVPRPGAVACPRRAGSGPVWRGSGADRACLPVDRPLSGPRPRAAARGTSADRGSVDGPGRPCHDRNRRALPRRHLTAAGVDGDRHLPARVHRVHHRPGRALRPRQRPAAGAGPGRRYRTGGPADGQRPEWVGGQCSHAARAASTAAVGADRDVADGPRVPVPPGRHHPARHRRGAGAVGEHVRVRADRHGLDRGRLPAGAAPLRPPLPRCVPDRHGGAAAGWRDGLVLRRGRSADGSAQERVAGHPRLRRVPGHRP</sequence>
<feature type="compositionally biased region" description="Basic and acidic residues" evidence="1">
    <location>
        <begin position="190"/>
        <end position="199"/>
    </location>
</feature>
<evidence type="ECO:0000313" key="4">
    <source>
        <dbReference type="Proteomes" id="UP000037069"/>
    </source>
</evidence>
<dbReference type="OMA" id="CARRREY"/>
<feature type="compositionally biased region" description="Basic residues" evidence="1">
    <location>
        <begin position="637"/>
        <end position="649"/>
    </location>
</feature>
<evidence type="ECO:0000256" key="1">
    <source>
        <dbReference type="SAM" id="MobiDB-lite"/>
    </source>
</evidence>
<comment type="caution">
    <text evidence="3">The sequence shown here is derived from an EMBL/GenBank/DDBJ whole genome shotgun (WGS) entry which is preliminary data.</text>
</comment>
<feature type="compositionally biased region" description="Basic residues" evidence="1">
    <location>
        <begin position="557"/>
        <end position="567"/>
    </location>
</feature>
<protein>
    <submittedName>
        <fullName evidence="3">Uncharacterized protein</fullName>
    </submittedName>
</protein>
<feature type="compositionally biased region" description="Basic and acidic residues" evidence="1">
    <location>
        <begin position="245"/>
        <end position="258"/>
    </location>
</feature>
<feature type="signal peptide" evidence="2">
    <location>
        <begin position="1"/>
        <end position="19"/>
    </location>
</feature>
<organism evidence="3 4">
    <name type="scientific">Lucilia cuprina</name>
    <name type="common">Green bottle fly</name>
    <name type="synonym">Australian sheep blowfly</name>
    <dbReference type="NCBI Taxonomy" id="7375"/>
    <lineage>
        <taxon>Eukaryota</taxon>
        <taxon>Metazoa</taxon>
        <taxon>Ecdysozoa</taxon>
        <taxon>Arthropoda</taxon>
        <taxon>Hexapoda</taxon>
        <taxon>Insecta</taxon>
        <taxon>Pterygota</taxon>
        <taxon>Neoptera</taxon>
        <taxon>Endopterygota</taxon>
        <taxon>Diptera</taxon>
        <taxon>Brachycera</taxon>
        <taxon>Muscomorpha</taxon>
        <taxon>Oestroidea</taxon>
        <taxon>Calliphoridae</taxon>
        <taxon>Luciliinae</taxon>
        <taxon>Lucilia</taxon>
    </lineage>
</organism>
<reference evidence="3 4" key="1">
    <citation type="journal article" date="2015" name="Nat. Commun.">
        <title>Lucilia cuprina genome unlocks parasitic fly biology to underpin future interventions.</title>
        <authorList>
            <person name="Anstead C.A."/>
            <person name="Korhonen P.K."/>
            <person name="Young N.D."/>
            <person name="Hall R.S."/>
            <person name="Jex A.R."/>
            <person name="Murali S.C."/>
            <person name="Hughes D.S."/>
            <person name="Lee S.F."/>
            <person name="Perry T."/>
            <person name="Stroehlein A.J."/>
            <person name="Ansell B.R."/>
            <person name="Breugelmans B."/>
            <person name="Hofmann A."/>
            <person name="Qu J."/>
            <person name="Dugan S."/>
            <person name="Lee S.L."/>
            <person name="Chao H."/>
            <person name="Dinh H."/>
            <person name="Han Y."/>
            <person name="Doddapaneni H.V."/>
            <person name="Worley K.C."/>
            <person name="Muzny D.M."/>
            <person name="Ioannidis P."/>
            <person name="Waterhouse R.M."/>
            <person name="Zdobnov E.M."/>
            <person name="James P.J."/>
            <person name="Bagnall N.H."/>
            <person name="Kotze A.C."/>
            <person name="Gibbs R.A."/>
            <person name="Richards S."/>
            <person name="Batterham P."/>
            <person name="Gasser R.B."/>
        </authorList>
    </citation>
    <scope>NUCLEOTIDE SEQUENCE [LARGE SCALE GENOMIC DNA]</scope>
    <source>
        <strain evidence="3 4">LS</strain>
        <tissue evidence="3">Full body</tissue>
    </source>
</reference>
<feature type="region of interest" description="Disordered" evidence="1">
    <location>
        <begin position="538"/>
        <end position="569"/>
    </location>
</feature>
<proteinExistence type="predicted"/>
<feature type="region of interest" description="Disordered" evidence="1">
    <location>
        <begin position="486"/>
        <end position="523"/>
    </location>
</feature>
<gene>
    <name evidence="3" type="ORF">FF38_03553</name>
</gene>
<feature type="compositionally biased region" description="Basic residues" evidence="1">
    <location>
        <begin position="72"/>
        <end position="81"/>
    </location>
</feature>